<comment type="caution">
    <text evidence="2">The sequence shown here is derived from an EMBL/GenBank/DDBJ whole genome shotgun (WGS) entry which is preliminary data.</text>
</comment>
<dbReference type="AlphaFoldDB" id="A0AAW8EXF8"/>
<proteinExistence type="predicted"/>
<sequence>MAFWNKKSSESSDSDVIEFVPNAGLCLVSRKVLDREAPVRWMTRGKPQGRGDTGWQILSIADTPEYLNTRGNLVIADFNAVCMVEPALIGIWDFPEGSDLMLHKDAAGIHVIDVPTNREIPVDRFFVPPQFRA</sequence>
<evidence type="ECO:0000259" key="1">
    <source>
        <dbReference type="Pfam" id="PF09951"/>
    </source>
</evidence>
<dbReference type="Pfam" id="PF09951">
    <property type="entry name" value="Imm33"/>
    <property type="match status" value="1"/>
</dbReference>
<organism evidence="2 3">
    <name type="scientific">Microbacterium natoriense</name>
    <dbReference type="NCBI Taxonomy" id="284570"/>
    <lineage>
        <taxon>Bacteria</taxon>
        <taxon>Bacillati</taxon>
        <taxon>Actinomycetota</taxon>
        <taxon>Actinomycetes</taxon>
        <taxon>Micrococcales</taxon>
        <taxon>Microbacteriaceae</taxon>
        <taxon>Microbacterium</taxon>
    </lineage>
</organism>
<dbReference type="Proteomes" id="UP001244427">
    <property type="component" value="Unassembled WGS sequence"/>
</dbReference>
<gene>
    <name evidence="2" type="ORF">QFZ53_001706</name>
</gene>
<evidence type="ECO:0000313" key="3">
    <source>
        <dbReference type="Proteomes" id="UP001244427"/>
    </source>
</evidence>
<name>A0AAW8EXF8_9MICO</name>
<feature type="domain" description="Immunity protein Imm33" evidence="1">
    <location>
        <begin position="26"/>
        <end position="104"/>
    </location>
</feature>
<accession>A0AAW8EXF8</accession>
<dbReference type="EMBL" id="JAUSXV010000001">
    <property type="protein sequence ID" value="MDQ0647510.1"/>
    <property type="molecule type" value="Genomic_DNA"/>
</dbReference>
<evidence type="ECO:0000313" key="2">
    <source>
        <dbReference type="EMBL" id="MDQ0647510.1"/>
    </source>
</evidence>
<protein>
    <recommendedName>
        <fullName evidence="1">Immunity protein Imm33 domain-containing protein</fullName>
    </recommendedName>
</protein>
<dbReference type="RefSeq" id="WP_307295454.1">
    <property type="nucleotide sequence ID" value="NZ_JAUSXV010000001.1"/>
</dbReference>
<dbReference type="InterPro" id="IPR018689">
    <property type="entry name" value="Imm33_dom"/>
</dbReference>
<reference evidence="2 3" key="1">
    <citation type="submission" date="2023-07" db="EMBL/GenBank/DDBJ databases">
        <title>Comparative genomics of wheat-associated soil bacteria to identify genetic determinants of phenazine resistance.</title>
        <authorList>
            <person name="Mouncey N."/>
        </authorList>
    </citation>
    <scope>NUCLEOTIDE SEQUENCE [LARGE SCALE GENOMIC DNA]</scope>
    <source>
        <strain evidence="2 3">W4I9-1</strain>
    </source>
</reference>
<keyword evidence="3" id="KW-1185">Reference proteome</keyword>